<evidence type="ECO:0000313" key="2">
    <source>
        <dbReference type="Proteomes" id="UP001597260"/>
    </source>
</evidence>
<organism evidence="1 2">
    <name type="scientific">Micromonospora sonneratiae</name>
    <dbReference type="NCBI Taxonomy" id="1184706"/>
    <lineage>
        <taxon>Bacteria</taxon>
        <taxon>Bacillati</taxon>
        <taxon>Actinomycetota</taxon>
        <taxon>Actinomycetes</taxon>
        <taxon>Micromonosporales</taxon>
        <taxon>Micromonosporaceae</taxon>
        <taxon>Micromonospora</taxon>
    </lineage>
</organism>
<protein>
    <recommendedName>
        <fullName evidence="3">DUF1152 domain-containing protein</fullName>
    </recommendedName>
</protein>
<gene>
    <name evidence="1" type="ORF">ACFQ4H_10175</name>
</gene>
<sequence length="75" mass="7662">MTSLATPPLFAALGKARNVLIAGAGGGFDIYAGLPLAVALLDAGTRVHLANLSFTQLELLDLDSWLAANLTSSPP</sequence>
<dbReference type="RefSeq" id="WP_377569539.1">
    <property type="nucleotide sequence ID" value="NZ_JBHTMP010000012.1"/>
</dbReference>
<comment type="caution">
    <text evidence="1">The sequence shown here is derived from an EMBL/GenBank/DDBJ whole genome shotgun (WGS) entry which is preliminary data.</text>
</comment>
<evidence type="ECO:0000313" key="1">
    <source>
        <dbReference type="EMBL" id="MFD1321453.1"/>
    </source>
</evidence>
<reference evidence="2" key="1">
    <citation type="journal article" date="2019" name="Int. J. Syst. Evol. Microbiol.">
        <title>The Global Catalogue of Microorganisms (GCM) 10K type strain sequencing project: providing services to taxonomists for standard genome sequencing and annotation.</title>
        <authorList>
            <consortium name="The Broad Institute Genomics Platform"/>
            <consortium name="The Broad Institute Genome Sequencing Center for Infectious Disease"/>
            <person name="Wu L."/>
            <person name="Ma J."/>
        </authorList>
    </citation>
    <scope>NUCLEOTIDE SEQUENCE [LARGE SCALE GENOMIC DNA]</scope>
    <source>
        <strain evidence="2">JCM 31037</strain>
    </source>
</reference>
<proteinExistence type="predicted"/>
<evidence type="ECO:0008006" key="3">
    <source>
        <dbReference type="Google" id="ProtNLM"/>
    </source>
</evidence>
<keyword evidence="2" id="KW-1185">Reference proteome</keyword>
<name>A0ABW3YAH0_9ACTN</name>
<accession>A0ABW3YAH0</accession>
<dbReference type="Proteomes" id="UP001597260">
    <property type="component" value="Unassembled WGS sequence"/>
</dbReference>
<dbReference type="EMBL" id="JBHTMP010000012">
    <property type="protein sequence ID" value="MFD1321453.1"/>
    <property type="molecule type" value="Genomic_DNA"/>
</dbReference>